<gene>
    <name evidence="4" type="primary">RNOY_2</name>
    <name evidence="4" type="ORF">FJT64_015585</name>
</gene>
<dbReference type="InterPro" id="IPR033130">
    <property type="entry name" value="RNase_T2_His_AS_2"/>
</dbReference>
<dbReference type="GO" id="GO:0033897">
    <property type="term" value="F:ribonuclease T2 activity"/>
    <property type="evidence" value="ECO:0007669"/>
    <property type="project" value="InterPro"/>
</dbReference>
<dbReference type="GO" id="GO:0003723">
    <property type="term" value="F:RNA binding"/>
    <property type="evidence" value="ECO:0007669"/>
    <property type="project" value="InterPro"/>
</dbReference>
<evidence type="ECO:0000256" key="2">
    <source>
        <dbReference type="RuleBase" id="RU004328"/>
    </source>
</evidence>
<dbReference type="InterPro" id="IPR001568">
    <property type="entry name" value="RNase_T2-like"/>
</dbReference>
<dbReference type="AlphaFoldDB" id="A0A6A4X8S9"/>
<evidence type="ECO:0000313" key="5">
    <source>
        <dbReference type="Proteomes" id="UP000440578"/>
    </source>
</evidence>
<dbReference type="PANTHER" id="PTHR11240:SF22">
    <property type="entry name" value="RIBONUCLEASE T2"/>
    <property type="match status" value="1"/>
</dbReference>
<comment type="similarity">
    <text evidence="1 2">Belongs to the RNase T2 family.</text>
</comment>
<dbReference type="SUPFAM" id="SSF55895">
    <property type="entry name" value="Ribonuclease Rh-like"/>
    <property type="match status" value="1"/>
</dbReference>
<feature type="region of interest" description="Disordered" evidence="3">
    <location>
        <begin position="151"/>
        <end position="171"/>
    </location>
</feature>
<name>A0A6A4X8S9_AMPAM</name>
<keyword evidence="5" id="KW-1185">Reference proteome</keyword>
<dbReference type="Pfam" id="PF00445">
    <property type="entry name" value="Ribonuclease_T2"/>
    <property type="match status" value="1"/>
</dbReference>
<accession>A0A6A4X8S9</accession>
<feature type="compositionally biased region" description="Low complexity" evidence="3">
    <location>
        <begin position="156"/>
        <end position="168"/>
    </location>
</feature>
<protein>
    <submittedName>
        <fullName evidence="4">Ribonuclease Oy</fullName>
    </submittedName>
</protein>
<organism evidence="4 5">
    <name type="scientific">Amphibalanus amphitrite</name>
    <name type="common">Striped barnacle</name>
    <name type="synonym">Balanus amphitrite</name>
    <dbReference type="NCBI Taxonomy" id="1232801"/>
    <lineage>
        <taxon>Eukaryota</taxon>
        <taxon>Metazoa</taxon>
        <taxon>Ecdysozoa</taxon>
        <taxon>Arthropoda</taxon>
        <taxon>Crustacea</taxon>
        <taxon>Multicrustacea</taxon>
        <taxon>Cirripedia</taxon>
        <taxon>Thoracica</taxon>
        <taxon>Thoracicalcarea</taxon>
        <taxon>Balanomorpha</taxon>
        <taxon>Balanoidea</taxon>
        <taxon>Balanidae</taxon>
        <taxon>Amphibalaninae</taxon>
        <taxon>Amphibalanus</taxon>
    </lineage>
</organism>
<dbReference type="Gene3D" id="3.90.730.10">
    <property type="entry name" value="Ribonuclease T2-like"/>
    <property type="match status" value="1"/>
</dbReference>
<evidence type="ECO:0000256" key="1">
    <source>
        <dbReference type="ARBA" id="ARBA00007469"/>
    </source>
</evidence>
<dbReference type="InterPro" id="IPR036430">
    <property type="entry name" value="RNase_T2-like_sf"/>
</dbReference>
<dbReference type="PANTHER" id="PTHR11240">
    <property type="entry name" value="RIBONUCLEASE T2"/>
    <property type="match status" value="1"/>
</dbReference>
<sequence length="205" mass="23325">MRWPNIYAGKSVYSLWKHEWLKHGTCAAELPSIGDEHDYFALGLHWSATYQPLSVLETAGVRPGADRFQWAQIRDALTAHFNTKMIVDCELDRETKLWYLTQIKLCLDKSFVPTDCHNKSEPISTGCPAEGILYPPIIPTPVPVLKPEQAEKLESGTEQEQGTGQGKTPAKEELVEIFTIELSKNEVVPPTSRWYSWYRMSGRPY</sequence>
<proteinExistence type="inferred from homology"/>
<evidence type="ECO:0000256" key="3">
    <source>
        <dbReference type="SAM" id="MobiDB-lite"/>
    </source>
</evidence>
<dbReference type="GO" id="GO:0006401">
    <property type="term" value="P:RNA catabolic process"/>
    <property type="evidence" value="ECO:0007669"/>
    <property type="project" value="TreeGrafter"/>
</dbReference>
<dbReference type="PROSITE" id="PS00531">
    <property type="entry name" value="RNASE_T2_2"/>
    <property type="match status" value="1"/>
</dbReference>
<dbReference type="GO" id="GO:0005576">
    <property type="term" value="C:extracellular region"/>
    <property type="evidence" value="ECO:0007669"/>
    <property type="project" value="TreeGrafter"/>
</dbReference>
<evidence type="ECO:0000313" key="4">
    <source>
        <dbReference type="EMBL" id="KAF0313909.1"/>
    </source>
</evidence>
<dbReference type="OrthoDB" id="435754at2759"/>
<dbReference type="EMBL" id="VIIS01000065">
    <property type="protein sequence ID" value="KAF0313909.1"/>
    <property type="molecule type" value="Genomic_DNA"/>
</dbReference>
<reference evidence="4 5" key="1">
    <citation type="submission" date="2019-07" db="EMBL/GenBank/DDBJ databases">
        <title>Draft genome assembly of a fouling barnacle, Amphibalanus amphitrite (Darwin, 1854): The first reference genome for Thecostraca.</title>
        <authorList>
            <person name="Kim W."/>
        </authorList>
    </citation>
    <scope>NUCLEOTIDE SEQUENCE [LARGE SCALE GENOMIC DNA]</scope>
    <source>
        <strain evidence="4">SNU_AA5</strain>
        <tissue evidence="4">Soma without cirri and trophi</tissue>
    </source>
</reference>
<comment type="caution">
    <text evidence="4">The sequence shown here is derived from an EMBL/GenBank/DDBJ whole genome shotgun (WGS) entry which is preliminary data.</text>
</comment>
<dbReference type="Proteomes" id="UP000440578">
    <property type="component" value="Unassembled WGS sequence"/>
</dbReference>